<name>A0A7W9SHC0_9FIRM</name>
<comment type="caution">
    <text evidence="2">The sequence shown here is derived from an EMBL/GenBank/DDBJ whole genome shotgun (WGS) entry which is preliminary data.</text>
</comment>
<accession>A0A7W9SHC0</accession>
<sequence length="265" mass="30053">MKLKCDVHTHTLYSRHAYSTILENVAAAKEAGLELLGSTDHFSAMLYPDYENVRHYQYLMVSHTWPKEIQGIRVLQGCEVDIVDMEGNLFGFDIPIWKNIDGDFYNDGKKMSLYERVCKKMDYCIASVHRNSFAKGESASACTKLYLEAMKHPKILILGHIGRSGLPFEIDPVLHAAKEQHVLIEINEHSMDEGSETKKRCEAIAVRCAELEVPISVSSDAHIALRIGEFSKVESLLERIHFPEELIMTKDKESFLQHMKKAGLG</sequence>
<keyword evidence="2" id="KW-0378">Hydrolase</keyword>
<organism evidence="2 3">
    <name type="scientific">Oribacterium sinus</name>
    <dbReference type="NCBI Taxonomy" id="237576"/>
    <lineage>
        <taxon>Bacteria</taxon>
        <taxon>Bacillati</taxon>
        <taxon>Bacillota</taxon>
        <taxon>Clostridia</taxon>
        <taxon>Lachnospirales</taxon>
        <taxon>Lachnospiraceae</taxon>
        <taxon>Oribacterium</taxon>
    </lineage>
</organism>
<feature type="domain" description="Polymerase/histidinol phosphatase N-terminal" evidence="1">
    <location>
        <begin position="5"/>
        <end position="84"/>
    </location>
</feature>
<dbReference type="SMART" id="SM00481">
    <property type="entry name" value="POLIIIAc"/>
    <property type="match status" value="1"/>
</dbReference>
<dbReference type="Gene3D" id="3.20.20.140">
    <property type="entry name" value="Metal-dependent hydrolases"/>
    <property type="match status" value="1"/>
</dbReference>
<dbReference type="EMBL" id="JACHHH010000012">
    <property type="protein sequence ID" value="MBB6042159.1"/>
    <property type="molecule type" value="Genomic_DNA"/>
</dbReference>
<evidence type="ECO:0000259" key="1">
    <source>
        <dbReference type="SMART" id="SM00481"/>
    </source>
</evidence>
<proteinExistence type="predicted"/>
<dbReference type="GeneID" id="85015669"/>
<dbReference type="CDD" id="cd07437">
    <property type="entry name" value="PHP_HisPPase_Ycdx_like"/>
    <property type="match status" value="1"/>
</dbReference>
<dbReference type="InterPro" id="IPR004013">
    <property type="entry name" value="PHP_dom"/>
</dbReference>
<evidence type="ECO:0000313" key="2">
    <source>
        <dbReference type="EMBL" id="MBB6042159.1"/>
    </source>
</evidence>
<dbReference type="GO" id="GO:0008270">
    <property type="term" value="F:zinc ion binding"/>
    <property type="evidence" value="ECO:0007669"/>
    <property type="project" value="TreeGrafter"/>
</dbReference>
<dbReference type="Proteomes" id="UP000522163">
    <property type="component" value="Unassembled WGS sequence"/>
</dbReference>
<protein>
    <submittedName>
        <fullName evidence="2">Putative hydrolase</fullName>
    </submittedName>
</protein>
<dbReference type="PANTHER" id="PTHR36928">
    <property type="entry name" value="PHOSPHATASE YCDX-RELATED"/>
    <property type="match status" value="1"/>
</dbReference>
<dbReference type="GO" id="GO:0042578">
    <property type="term" value="F:phosphoric ester hydrolase activity"/>
    <property type="evidence" value="ECO:0007669"/>
    <property type="project" value="TreeGrafter"/>
</dbReference>
<dbReference type="SUPFAM" id="SSF89550">
    <property type="entry name" value="PHP domain-like"/>
    <property type="match status" value="1"/>
</dbReference>
<dbReference type="InterPro" id="IPR016195">
    <property type="entry name" value="Pol/histidinol_Pase-like"/>
</dbReference>
<dbReference type="Pfam" id="PF02811">
    <property type="entry name" value="PHP"/>
    <property type="match status" value="1"/>
</dbReference>
<dbReference type="InterPro" id="IPR050243">
    <property type="entry name" value="PHP_phosphatase"/>
</dbReference>
<dbReference type="PANTHER" id="PTHR36928:SF1">
    <property type="entry name" value="PHOSPHATASE YCDX-RELATED"/>
    <property type="match status" value="1"/>
</dbReference>
<dbReference type="InterPro" id="IPR003141">
    <property type="entry name" value="Pol/His_phosphatase_N"/>
</dbReference>
<dbReference type="AlphaFoldDB" id="A0A7W9SHC0"/>
<evidence type="ECO:0000313" key="3">
    <source>
        <dbReference type="Proteomes" id="UP000522163"/>
    </source>
</evidence>
<dbReference type="RefSeq" id="WP_183684657.1">
    <property type="nucleotide sequence ID" value="NZ_JACHHH010000012.1"/>
</dbReference>
<gene>
    <name evidence="2" type="ORF">HNQ46_002155</name>
</gene>
<dbReference type="GO" id="GO:0005829">
    <property type="term" value="C:cytosol"/>
    <property type="evidence" value="ECO:0007669"/>
    <property type="project" value="TreeGrafter"/>
</dbReference>
<reference evidence="2 3" key="1">
    <citation type="submission" date="2020-08" db="EMBL/GenBank/DDBJ databases">
        <title>Genomic Encyclopedia of Type Strains, Phase IV (KMG-IV): sequencing the most valuable type-strain genomes for metagenomic binning, comparative biology and taxonomic classification.</title>
        <authorList>
            <person name="Goeker M."/>
        </authorList>
    </citation>
    <scope>NUCLEOTIDE SEQUENCE [LARGE SCALE GENOMIC DNA]</scope>
    <source>
        <strain evidence="2 3">DSM 17245</strain>
    </source>
</reference>